<dbReference type="Proteomes" id="UP000248349">
    <property type="component" value="Unassembled WGS sequence"/>
</dbReference>
<dbReference type="OrthoDB" id="5336600at2759"/>
<accession>A0A318Z0I1</accession>
<gene>
    <name evidence="1" type="ORF">BP01DRAFT_211631</name>
</gene>
<proteinExistence type="predicted"/>
<protein>
    <submittedName>
        <fullName evidence="1">NAD(P)-binding protein</fullName>
    </submittedName>
</protein>
<reference evidence="1 2" key="1">
    <citation type="submission" date="2016-12" db="EMBL/GenBank/DDBJ databases">
        <title>The genomes of Aspergillus section Nigri reveals drivers in fungal speciation.</title>
        <authorList>
            <consortium name="DOE Joint Genome Institute"/>
            <person name="Vesth T.C."/>
            <person name="Nybo J."/>
            <person name="Theobald S."/>
            <person name="Brandl J."/>
            <person name="Frisvad J.C."/>
            <person name="Nielsen K.F."/>
            <person name="Lyhne E.K."/>
            <person name="Kogle M.E."/>
            <person name="Kuo A."/>
            <person name="Riley R."/>
            <person name="Clum A."/>
            <person name="Nolan M."/>
            <person name="Lipzen A."/>
            <person name="Salamov A."/>
            <person name="Henrissat B."/>
            <person name="Wiebenga A."/>
            <person name="De Vries R.P."/>
            <person name="Grigoriev I.V."/>
            <person name="Mortensen U.H."/>
            <person name="Andersen M.R."/>
            <person name="Baker S.E."/>
        </authorList>
    </citation>
    <scope>NUCLEOTIDE SEQUENCE [LARGE SCALE GENOMIC DNA]</scope>
    <source>
        <strain evidence="1 2">JOP 1030-1</strain>
    </source>
</reference>
<keyword evidence="2" id="KW-1185">Reference proteome</keyword>
<dbReference type="PANTHER" id="PTHR43431">
    <property type="entry name" value="OXIDOREDUCTASE, SHORT CHAIN DEHYDROGENASE/REDUCTASE FAMILY (AFU_ORTHOLOGUE AFUA_5G14000)"/>
    <property type="match status" value="1"/>
</dbReference>
<evidence type="ECO:0000313" key="1">
    <source>
        <dbReference type="EMBL" id="PYH40419.1"/>
    </source>
</evidence>
<organism evidence="1 2">
    <name type="scientific">Aspergillus saccharolyticus JOP 1030-1</name>
    <dbReference type="NCBI Taxonomy" id="1450539"/>
    <lineage>
        <taxon>Eukaryota</taxon>
        <taxon>Fungi</taxon>
        <taxon>Dikarya</taxon>
        <taxon>Ascomycota</taxon>
        <taxon>Pezizomycotina</taxon>
        <taxon>Eurotiomycetes</taxon>
        <taxon>Eurotiomycetidae</taxon>
        <taxon>Eurotiales</taxon>
        <taxon>Aspergillaceae</taxon>
        <taxon>Aspergillus</taxon>
        <taxon>Aspergillus subgen. Circumdati</taxon>
    </lineage>
</organism>
<dbReference type="SUPFAM" id="SSF51735">
    <property type="entry name" value="NAD(P)-binding Rossmann-fold domains"/>
    <property type="match status" value="1"/>
</dbReference>
<dbReference type="RefSeq" id="XP_025426401.1">
    <property type="nucleotide sequence ID" value="XM_025571086.1"/>
</dbReference>
<dbReference type="InterPro" id="IPR036291">
    <property type="entry name" value="NAD(P)-bd_dom_sf"/>
</dbReference>
<dbReference type="PANTHER" id="PTHR43431:SF1">
    <property type="entry name" value="OS08G0476300 PROTEIN"/>
    <property type="match status" value="1"/>
</dbReference>
<dbReference type="AlphaFoldDB" id="A0A318Z0I1"/>
<dbReference type="Gene3D" id="3.40.50.720">
    <property type="entry name" value="NAD(P)-binding Rossmann-like Domain"/>
    <property type="match status" value="1"/>
</dbReference>
<evidence type="ECO:0000313" key="2">
    <source>
        <dbReference type="Proteomes" id="UP000248349"/>
    </source>
</evidence>
<sequence>MAISANRNIIIVGVGSAMSRSLAMWLASLGWNIALISRTETSLASIAEEVRYAAPAQNTIKIVHRAADAGDPASLTCALDWCLQQLGGTLDVLSYNAARVSNSSITELTPEELELDLRVSAIGTLVAGQWFRAHARVESVADGEWPLYLVTGGVLDKHPDPSVASLSIAKAASQTVSRIFAQVLPEGEARILVGMPLVAGRTVDPVSGEYFEQYRPDKIVQALFRPFFEERERRQNGLEGWTVERQL</sequence>
<name>A0A318Z0I1_9EURO</name>
<dbReference type="InterPro" id="IPR002347">
    <property type="entry name" value="SDR_fam"/>
</dbReference>
<dbReference type="GeneID" id="37072314"/>
<dbReference type="STRING" id="1450539.A0A318Z0I1"/>
<dbReference type="EMBL" id="KZ821286">
    <property type="protein sequence ID" value="PYH40419.1"/>
    <property type="molecule type" value="Genomic_DNA"/>
</dbReference>
<dbReference type="Pfam" id="PF00106">
    <property type="entry name" value="adh_short"/>
    <property type="match status" value="1"/>
</dbReference>